<dbReference type="InterPro" id="IPR001130">
    <property type="entry name" value="TatD-like"/>
</dbReference>
<evidence type="ECO:0000313" key="2">
    <source>
        <dbReference type="EMBL" id="PKM89209.1"/>
    </source>
</evidence>
<dbReference type="PANTHER" id="PTHR46124:SF2">
    <property type="entry name" value="D-AMINOACYL-TRNA DEACYLASE"/>
    <property type="match status" value="1"/>
</dbReference>
<dbReference type="Proteomes" id="UP000233325">
    <property type="component" value="Unassembled WGS sequence"/>
</dbReference>
<dbReference type="SUPFAM" id="SSF51556">
    <property type="entry name" value="Metallo-dependent hydrolases"/>
    <property type="match status" value="1"/>
</dbReference>
<evidence type="ECO:0008006" key="4">
    <source>
        <dbReference type="Google" id="ProtNLM"/>
    </source>
</evidence>
<dbReference type="PANTHER" id="PTHR46124">
    <property type="entry name" value="D-AMINOACYL-TRNA DEACYLASE"/>
    <property type="match status" value="1"/>
</dbReference>
<comment type="caution">
    <text evidence="2">The sequence shown here is derived from an EMBL/GenBank/DDBJ whole genome shotgun (WGS) entry which is preliminary data.</text>
</comment>
<gene>
    <name evidence="2" type="ORF">CVU83_00560</name>
</gene>
<protein>
    <recommendedName>
        <fullName evidence="4">Hydrolase TatD</fullName>
    </recommendedName>
</protein>
<evidence type="ECO:0000256" key="1">
    <source>
        <dbReference type="ARBA" id="ARBA00022801"/>
    </source>
</evidence>
<proteinExistence type="predicted"/>
<feature type="non-terminal residue" evidence="2">
    <location>
        <position position="76"/>
    </location>
</feature>
<keyword evidence="1" id="KW-0378">Hydrolase</keyword>
<dbReference type="Gene3D" id="3.20.20.140">
    <property type="entry name" value="Metal-dependent hydrolases"/>
    <property type="match status" value="1"/>
</dbReference>
<dbReference type="InterPro" id="IPR032466">
    <property type="entry name" value="Metal_Hydrolase"/>
</dbReference>
<dbReference type="AlphaFoldDB" id="A0A2N2E3A2"/>
<dbReference type="InterPro" id="IPR018228">
    <property type="entry name" value="DNase_TatD-rel_CS"/>
</dbReference>
<dbReference type="PROSITE" id="PS01137">
    <property type="entry name" value="TATD_1"/>
    <property type="match status" value="1"/>
</dbReference>
<evidence type="ECO:0000313" key="3">
    <source>
        <dbReference type="Proteomes" id="UP000233325"/>
    </source>
</evidence>
<accession>A0A2N2E3A2</accession>
<sequence length="76" mass="8928">MFIDTHAHINFRDFKDDADEVIRRSLDNDTWMVLVGSEYKTSNRALTYANRYERGVYAAVGLHPIHLEEQKVEEND</sequence>
<dbReference type="GO" id="GO:0016788">
    <property type="term" value="F:hydrolase activity, acting on ester bonds"/>
    <property type="evidence" value="ECO:0007669"/>
    <property type="project" value="InterPro"/>
</dbReference>
<organism evidence="2 3">
    <name type="scientific">Candidatus Falkowbacteria bacterium HGW-Falkowbacteria-2</name>
    <dbReference type="NCBI Taxonomy" id="2013769"/>
    <lineage>
        <taxon>Bacteria</taxon>
        <taxon>Candidatus Falkowiibacteriota</taxon>
    </lineage>
</organism>
<reference evidence="2 3" key="1">
    <citation type="journal article" date="2017" name="ISME J.">
        <title>Potential for microbial H2 and metal transformations associated with novel bacteria and archaea in deep terrestrial subsurface sediments.</title>
        <authorList>
            <person name="Hernsdorf A.W."/>
            <person name="Amano Y."/>
            <person name="Miyakawa K."/>
            <person name="Ise K."/>
            <person name="Suzuki Y."/>
            <person name="Anantharaman K."/>
            <person name="Probst A."/>
            <person name="Burstein D."/>
            <person name="Thomas B.C."/>
            <person name="Banfield J.F."/>
        </authorList>
    </citation>
    <scope>NUCLEOTIDE SEQUENCE [LARGE SCALE GENOMIC DNA]</scope>
    <source>
        <strain evidence="2">HGW-Falkowbacteria-2</strain>
    </source>
</reference>
<dbReference type="EMBL" id="PHAH01000004">
    <property type="protein sequence ID" value="PKM89209.1"/>
    <property type="molecule type" value="Genomic_DNA"/>
</dbReference>
<name>A0A2N2E3A2_9BACT</name>
<dbReference type="Pfam" id="PF01026">
    <property type="entry name" value="TatD_DNase"/>
    <property type="match status" value="1"/>
</dbReference>